<evidence type="ECO:0000313" key="1">
    <source>
        <dbReference type="EMBL" id="MCD9558931.1"/>
    </source>
</evidence>
<name>A0ABS8UJ96_DATST</name>
<keyword evidence="2" id="KW-1185">Reference proteome</keyword>
<protein>
    <recommendedName>
        <fullName evidence="3">Secreted protein</fullName>
    </recommendedName>
</protein>
<accession>A0ABS8UJ96</accession>
<gene>
    <name evidence="1" type="ORF">HAX54_016631</name>
</gene>
<dbReference type="EMBL" id="JACEIK010002080">
    <property type="protein sequence ID" value="MCD9558931.1"/>
    <property type="molecule type" value="Genomic_DNA"/>
</dbReference>
<organism evidence="1 2">
    <name type="scientific">Datura stramonium</name>
    <name type="common">Jimsonweed</name>
    <name type="synonym">Common thornapple</name>
    <dbReference type="NCBI Taxonomy" id="4076"/>
    <lineage>
        <taxon>Eukaryota</taxon>
        <taxon>Viridiplantae</taxon>
        <taxon>Streptophyta</taxon>
        <taxon>Embryophyta</taxon>
        <taxon>Tracheophyta</taxon>
        <taxon>Spermatophyta</taxon>
        <taxon>Magnoliopsida</taxon>
        <taxon>eudicotyledons</taxon>
        <taxon>Gunneridae</taxon>
        <taxon>Pentapetalae</taxon>
        <taxon>asterids</taxon>
        <taxon>lamiids</taxon>
        <taxon>Solanales</taxon>
        <taxon>Solanaceae</taxon>
        <taxon>Solanoideae</taxon>
        <taxon>Datureae</taxon>
        <taxon>Datura</taxon>
    </lineage>
</organism>
<comment type="caution">
    <text evidence="1">The sequence shown here is derived from an EMBL/GenBank/DDBJ whole genome shotgun (WGS) entry which is preliminary data.</text>
</comment>
<evidence type="ECO:0008006" key="3">
    <source>
        <dbReference type="Google" id="ProtNLM"/>
    </source>
</evidence>
<proteinExistence type="predicted"/>
<evidence type="ECO:0000313" key="2">
    <source>
        <dbReference type="Proteomes" id="UP000823775"/>
    </source>
</evidence>
<dbReference type="Proteomes" id="UP000823775">
    <property type="component" value="Unassembled WGS sequence"/>
</dbReference>
<reference evidence="1 2" key="1">
    <citation type="journal article" date="2021" name="BMC Genomics">
        <title>Datura genome reveals duplications of psychoactive alkaloid biosynthetic genes and high mutation rate following tissue culture.</title>
        <authorList>
            <person name="Rajewski A."/>
            <person name="Carter-House D."/>
            <person name="Stajich J."/>
            <person name="Litt A."/>
        </authorList>
    </citation>
    <scope>NUCLEOTIDE SEQUENCE [LARGE SCALE GENOMIC DNA]</scope>
    <source>
        <strain evidence="1">AR-01</strain>
    </source>
</reference>
<sequence>MELGSQSLMRCIALKVGPIAPAIAALLLLHRVASSARMKAPRAWNDQRAITIVHHRAHCLPRMHVAPLDAVPLLYANPLDSVPLMCVAPGHATLVPAPRASYCRVASAVLHTSWRWAGWRLMRCIALKVGHVAPAIAALLLPRRVASSARMKAPCTWQYAQVAVMPRVYVPS</sequence>